<comment type="caution">
    <text evidence="1">The sequence shown here is derived from an EMBL/GenBank/DDBJ whole genome shotgun (WGS) entry which is preliminary data.</text>
</comment>
<reference evidence="1 2" key="1">
    <citation type="journal article" date="2019" name="Lett. Appl. Microbiol.">
        <title>A case of 'blown pack' spoilage of vacuum-packaged pork likely associated with Clostridium estertheticum in Canada.</title>
        <authorList>
            <person name="Zhang P."/>
            <person name="Ward P."/>
            <person name="McMullen L.M."/>
            <person name="Yang X."/>
        </authorList>
    </citation>
    <scope>NUCLEOTIDE SEQUENCE [LARGE SCALE GENOMIC DNA]</scope>
    <source>
        <strain evidence="1 2">MA19</strain>
    </source>
</reference>
<dbReference type="RefSeq" id="WP_152754098.1">
    <property type="nucleotide sequence ID" value="NZ_SPSE01000025.1"/>
</dbReference>
<evidence type="ECO:0000313" key="2">
    <source>
        <dbReference type="Proteomes" id="UP000342249"/>
    </source>
</evidence>
<dbReference type="EMBL" id="SPSF01000062">
    <property type="protein sequence ID" value="MPQ64962.1"/>
    <property type="molecule type" value="Genomic_DNA"/>
</dbReference>
<gene>
    <name evidence="1" type="ORF">E4V82_23145</name>
</gene>
<proteinExistence type="predicted"/>
<name>A0A5N7J8C7_9CLOT</name>
<sequence>MDEKIALEIEGLGIILYSDFAVKDIENDEDYFTENYNTPEDVVKHIESGTIVGFCTGSPGKYILNFKEGYPSEQESRISDLKLRLGIEVRDNRICIKDLYDLLEWSKDEEKFIKIENGFYHITLCGNIPVSGIIGDDQWINIYLKRLDSMPKLRYTGVPMFCKPDN</sequence>
<accession>A0A5N7J8C7</accession>
<dbReference type="AlphaFoldDB" id="A0A5N7J8C7"/>
<organism evidence="1 2">
    <name type="scientific">Clostridium estertheticum</name>
    <dbReference type="NCBI Taxonomy" id="238834"/>
    <lineage>
        <taxon>Bacteria</taxon>
        <taxon>Bacillati</taxon>
        <taxon>Bacillota</taxon>
        <taxon>Clostridia</taxon>
        <taxon>Eubacteriales</taxon>
        <taxon>Clostridiaceae</taxon>
        <taxon>Clostridium</taxon>
    </lineage>
</organism>
<dbReference type="Proteomes" id="UP000342249">
    <property type="component" value="Unassembled WGS sequence"/>
</dbReference>
<evidence type="ECO:0000313" key="1">
    <source>
        <dbReference type="EMBL" id="MPQ64962.1"/>
    </source>
</evidence>
<protein>
    <submittedName>
        <fullName evidence="1">Uncharacterized protein</fullName>
    </submittedName>
</protein>